<protein>
    <submittedName>
        <fullName evidence="6">Kinase-like domain-containing protein</fullName>
    </submittedName>
</protein>
<evidence type="ECO:0000259" key="5">
    <source>
        <dbReference type="PROSITE" id="PS50011"/>
    </source>
</evidence>
<dbReference type="Pfam" id="PF07714">
    <property type="entry name" value="PK_Tyr_Ser-Thr"/>
    <property type="match status" value="1"/>
</dbReference>
<dbReference type="EMBL" id="BLAL01000218">
    <property type="protein sequence ID" value="GES93045.1"/>
    <property type="molecule type" value="Genomic_DNA"/>
</dbReference>
<dbReference type="InterPro" id="IPR011009">
    <property type="entry name" value="Kinase-like_dom_sf"/>
</dbReference>
<accession>A0A8H3LW58</accession>
<dbReference type="OrthoDB" id="4062651at2759"/>
<dbReference type="GO" id="GO:0004674">
    <property type="term" value="F:protein serine/threonine kinase activity"/>
    <property type="evidence" value="ECO:0007669"/>
    <property type="project" value="TreeGrafter"/>
</dbReference>
<keyword evidence="4" id="KW-0067">ATP-binding</keyword>
<dbReference type="Proteomes" id="UP000615446">
    <property type="component" value="Unassembled WGS sequence"/>
</dbReference>
<name>A0A8H3LW58_9GLOM</name>
<gene>
    <name evidence="6" type="ORF">RCL2_001980400</name>
</gene>
<evidence type="ECO:0000256" key="1">
    <source>
        <dbReference type="ARBA" id="ARBA00022679"/>
    </source>
</evidence>
<dbReference type="PROSITE" id="PS50011">
    <property type="entry name" value="PROTEIN_KINASE_DOM"/>
    <property type="match status" value="1"/>
</dbReference>
<dbReference type="InterPro" id="IPR001245">
    <property type="entry name" value="Ser-Thr/Tyr_kinase_cat_dom"/>
</dbReference>
<dbReference type="SUPFAM" id="SSF56112">
    <property type="entry name" value="Protein kinase-like (PK-like)"/>
    <property type="match status" value="1"/>
</dbReference>
<proteinExistence type="predicted"/>
<feature type="domain" description="Protein kinase" evidence="5">
    <location>
        <begin position="91"/>
        <end position="370"/>
    </location>
</feature>
<sequence>MDQTNNKLEINSDNISLSHPTQNTLKPKNKKCNRCNKVRKIVDEINHICNSCYRIKTITLSGNKVIDDFITSILNYNVAKVNLEFVPYDKFKDITFIAEGGFSKIYKATWIDGPATNKWNKEKQEPIRLGKTTVALKELNNSKNIDSKELNELKIFYNFILKYDNYYINKYFGITQNPITQNFMIITDYYKTGDLTHYITKKFFKISWYTKLIKLRGIIRGLRKLHDADIVHQDYHSGNIFIGTKSFFGAVIGDFGISKSAIESSNDDNEVYGIIPYVSPEVLQGQKYTKASDIYSFGMIMWELMTGRKPFWDRNHDTDLIIEIFDGLRPPIVTNAPEGYIELMQKCWHSDPNKRPNASEISKEFRYSYGNLNHNNEKKNPTKVINSPDIGPITNNSGAIYKSRPLSAMIKSANITRSLKRQSIIISAFDKESKRKLSNLVENNNEGITEVKMNNIIFKFMTNNVYNNAFLDKIVKKLKFCNNKSGVYLTKELELDIDCNIDSNTPNDNDYTTKEIDFDI</sequence>
<evidence type="ECO:0000313" key="6">
    <source>
        <dbReference type="EMBL" id="GES93045.1"/>
    </source>
</evidence>
<keyword evidence="3 6" id="KW-0418">Kinase</keyword>
<dbReference type="InterPro" id="IPR051681">
    <property type="entry name" value="Ser/Thr_Kinases-Pseudokinases"/>
</dbReference>
<evidence type="ECO:0000313" key="7">
    <source>
        <dbReference type="Proteomes" id="UP000615446"/>
    </source>
</evidence>
<evidence type="ECO:0000256" key="4">
    <source>
        <dbReference type="ARBA" id="ARBA00022840"/>
    </source>
</evidence>
<dbReference type="PRINTS" id="PR00109">
    <property type="entry name" value="TYRKINASE"/>
</dbReference>
<dbReference type="PANTHER" id="PTHR44329">
    <property type="entry name" value="SERINE/THREONINE-PROTEIN KINASE TNNI3K-RELATED"/>
    <property type="match status" value="1"/>
</dbReference>
<keyword evidence="2" id="KW-0547">Nucleotide-binding</keyword>
<dbReference type="AlphaFoldDB" id="A0A8H3LW58"/>
<dbReference type="GO" id="GO:0005524">
    <property type="term" value="F:ATP binding"/>
    <property type="evidence" value="ECO:0007669"/>
    <property type="project" value="UniProtKB-KW"/>
</dbReference>
<reference evidence="6" key="1">
    <citation type="submission" date="2019-10" db="EMBL/GenBank/DDBJ databases">
        <title>Conservation and host-specific expression of non-tandemly repeated heterogenous ribosome RNA gene in arbuscular mycorrhizal fungi.</title>
        <authorList>
            <person name="Maeda T."/>
            <person name="Kobayashi Y."/>
            <person name="Nakagawa T."/>
            <person name="Ezawa T."/>
            <person name="Yamaguchi K."/>
            <person name="Bino T."/>
            <person name="Nishimoto Y."/>
            <person name="Shigenobu S."/>
            <person name="Kawaguchi M."/>
        </authorList>
    </citation>
    <scope>NUCLEOTIDE SEQUENCE</scope>
    <source>
        <strain evidence="6">HR1</strain>
    </source>
</reference>
<organism evidence="6 7">
    <name type="scientific">Rhizophagus clarus</name>
    <dbReference type="NCBI Taxonomy" id="94130"/>
    <lineage>
        <taxon>Eukaryota</taxon>
        <taxon>Fungi</taxon>
        <taxon>Fungi incertae sedis</taxon>
        <taxon>Mucoromycota</taxon>
        <taxon>Glomeromycotina</taxon>
        <taxon>Glomeromycetes</taxon>
        <taxon>Glomerales</taxon>
        <taxon>Glomeraceae</taxon>
        <taxon>Rhizophagus</taxon>
    </lineage>
</organism>
<dbReference type="PANTHER" id="PTHR44329:SF288">
    <property type="entry name" value="MITOGEN-ACTIVATED PROTEIN KINASE KINASE KINASE 20"/>
    <property type="match status" value="1"/>
</dbReference>
<dbReference type="InterPro" id="IPR000719">
    <property type="entry name" value="Prot_kinase_dom"/>
</dbReference>
<dbReference type="Gene3D" id="1.10.510.10">
    <property type="entry name" value="Transferase(Phosphotransferase) domain 1"/>
    <property type="match status" value="1"/>
</dbReference>
<evidence type="ECO:0000256" key="2">
    <source>
        <dbReference type="ARBA" id="ARBA00022741"/>
    </source>
</evidence>
<keyword evidence="1" id="KW-0808">Transferase</keyword>
<comment type="caution">
    <text evidence="6">The sequence shown here is derived from an EMBL/GenBank/DDBJ whole genome shotgun (WGS) entry which is preliminary data.</text>
</comment>
<evidence type="ECO:0000256" key="3">
    <source>
        <dbReference type="ARBA" id="ARBA00022777"/>
    </source>
</evidence>